<sequence>MRKIIIYKTIIILLLYLLGCGPDRGTPRSNQNTPL</sequence>
<protein>
    <submittedName>
        <fullName evidence="1">Uncharacterized protein</fullName>
    </submittedName>
</protein>
<name>A0A382HQ12_9ZZZZ</name>
<reference evidence="1" key="1">
    <citation type="submission" date="2018-05" db="EMBL/GenBank/DDBJ databases">
        <authorList>
            <person name="Lanie J.A."/>
            <person name="Ng W.-L."/>
            <person name="Kazmierczak K.M."/>
            <person name="Andrzejewski T.M."/>
            <person name="Davidsen T.M."/>
            <person name="Wayne K.J."/>
            <person name="Tettelin H."/>
            <person name="Glass J.I."/>
            <person name="Rusch D."/>
            <person name="Podicherti R."/>
            <person name="Tsui H.-C.T."/>
            <person name="Winkler M.E."/>
        </authorList>
    </citation>
    <scope>NUCLEOTIDE SEQUENCE</scope>
</reference>
<feature type="non-terminal residue" evidence="1">
    <location>
        <position position="35"/>
    </location>
</feature>
<dbReference type="EMBL" id="UINC01062561">
    <property type="protein sequence ID" value="SVB89309.1"/>
    <property type="molecule type" value="Genomic_DNA"/>
</dbReference>
<proteinExistence type="predicted"/>
<organism evidence="1">
    <name type="scientific">marine metagenome</name>
    <dbReference type="NCBI Taxonomy" id="408172"/>
    <lineage>
        <taxon>unclassified sequences</taxon>
        <taxon>metagenomes</taxon>
        <taxon>ecological metagenomes</taxon>
    </lineage>
</organism>
<evidence type="ECO:0000313" key="1">
    <source>
        <dbReference type="EMBL" id="SVB89309.1"/>
    </source>
</evidence>
<dbReference type="AlphaFoldDB" id="A0A382HQ12"/>
<gene>
    <name evidence="1" type="ORF">METZ01_LOCUS242163</name>
</gene>
<accession>A0A382HQ12</accession>